<accession>A0A0R1RQ81</accession>
<sequence length="106" mass="12598">MSALTTILTYIQDHPDQVTVEPFQYANVIRFGINDQTDLPEVEKLFPEMRLHVNRIDPDYVQSHYDLLDSFYRQTEEKQKDGFEDVWITTSHLSDRQLFLVDLSFE</sequence>
<dbReference type="AlphaFoldDB" id="A0A0R1RQ81"/>
<dbReference type="EMBL" id="AZEX01000047">
    <property type="protein sequence ID" value="KRL59423.1"/>
    <property type="molecule type" value="Genomic_DNA"/>
</dbReference>
<dbReference type="STRING" id="1423747.FC69_GL001676"/>
<dbReference type="Proteomes" id="UP000051264">
    <property type="component" value="Unassembled WGS sequence"/>
</dbReference>
<reference evidence="1 2" key="1">
    <citation type="journal article" date="2015" name="Genome Announc.">
        <title>Expanding the biotechnology potential of lactobacilli through comparative genomics of 213 strains and associated genera.</title>
        <authorList>
            <person name="Sun Z."/>
            <person name="Harris H.M."/>
            <person name="McCann A."/>
            <person name="Guo C."/>
            <person name="Argimon S."/>
            <person name="Zhang W."/>
            <person name="Yang X."/>
            <person name="Jeffery I.B."/>
            <person name="Cooney J.C."/>
            <person name="Kagawa T.F."/>
            <person name="Liu W."/>
            <person name="Song Y."/>
            <person name="Salvetti E."/>
            <person name="Wrobel A."/>
            <person name="Rasinkangas P."/>
            <person name="Parkhill J."/>
            <person name="Rea M.C."/>
            <person name="O'Sullivan O."/>
            <person name="Ritari J."/>
            <person name="Douillard F.P."/>
            <person name="Paul Ross R."/>
            <person name="Yang R."/>
            <person name="Briner A.E."/>
            <person name="Felis G.E."/>
            <person name="de Vos W.M."/>
            <person name="Barrangou R."/>
            <person name="Klaenhammer T.R."/>
            <person name="Caufield P.W."/>
            <person name="Cui Y."/>
            <person name="Zhang H."/>
            <person name="O'Toole P.W."/>
        </authorList>
    </citation>
    <scope>NUCLEOTIDE SEQUENCE [LARGE SCALE GENOMIC DNA]</scope>
    <source>
        <strain evidence="1 2">DSM 14340</strain>
    </source>
</reference>
<evidence type="ECO:0000313" key="2">
    <source>
        <dbReference type="Proteomes" id="UP000051264"/>
    </source>
</evidence>
<organism evidence="1 2">
    <name type="scientific">Latilactobacillus fuchuensis DSM 14340 = JCM 11249</name>
    <dbReference type="NCBI Taxonomy" id="1423747"/>
    <lineage>
        <taxon>Bacteria</taxon>
        <taxon>Bacillati</taxon>
        <taxon>Bacillota</taxon>
        <taxon>Bacilli</taxon>
        <taxon>Lactobacillales</taxon>
        <taxon>Lactobacillaceae</taxon>
        <taxon>Latilactobacillus</taxon>
    </lineage>
</organism>
<dbReference type="RefSeq" id="WP_025083186.1">
    <property type="nucleotide sequence ID" value="NZ_AZEX01000047.1"/>
</dbReference>
<protein>
    <submittedName>
        <fullName evidence="1">Uncharacterized protein</fullName>
    </submittedName>
</protein>
<dbReference type="OrthoDB" id="2248079at2"/>
<name>A0A0R1RQ81_9LACO</name>
<evidence type="ECO:0000313" key="1">
    <source>
        <dbReference type="EMBL" id="KRL59423.1"/>
    </source>
</evidence>
<dbReference type="PATRIC" id="fig|1423747.3.peg.1704"/>
<comment type="caution">
    <text evidence="1">The sequence shown here is derived from an EMBL/GenBank/DDBJ whole genome shotgun (WGS) entry which is preliminary data.</text>
</comment>
<dbReference type="eggNOG" id="ENOG50349WT">
    <property type="taxonomic scope" value="Bacteria"/>
</dbReference>
<gene>
    <name evidence="1" type="ORF">FC69_GL001676</name>
</gene>
<proteinExistence type="predicted"/>